<name>A0A1V0RJ65_9RHOB</name>
<dbReference type="RefSeq" id="WP_081508506.1">
    <property type="nucleotide sequence ID" value="NZ_CP020474.1"/>
</dbReference>
<keyword evidence="2" id="KW-0964">Secreted</keyword>
<dbReference type="PROSITE" id="PS00330">
    <property type="entry name" value="HEMOLYSIN_CALCIUM"/>
    <property type="match status" value="6"/>
</dbReference>
<feature type="compositionally biased region" description="Gly residues" evidence="3">
    <location>
        <begin position="338"/>
        <end position="362"/>
    </location>
</feature>
<dbReference type="KEGG" id="rmm:ROSMUCSMR3_00121"/>
<evidence type="ECO:0000313" key="4">
    <source>
        <dbReference type="EMBL" id="ARE81632.1"/>
    </source>
</evidence>
<organism evidence="4 5">
    <name type="scientific">Roseovarius mucosus</name>
    <dbReference type="NCBI Taxonomy" id="215743"/>
    <lineage>
        <taxon>Bacteria</taxon>
        <taxon>Pseudomonadati</taxon>
        <taxon>Pseudomonadota</taxon>
        <taxon>Alphaproteobacteria</taxon>
        <taxon>Rhodobacterales</taxon>
        <taxon>Roseobacteraceae</taxon>
        <taxon>Roseovarius</taxon>
    </lineage>
</organism>
<sequence length="576" mass="57889">MNLFTVNGFAARIDDIVLRPNGTVSVIAADFRTVSLELSVPSDQFSYRFAGPATAGEVPDVIINNLSEFRIARLDGIDLTSDANTIDFPALGFLTTGFGQAVMISFFDFATNVNYFFQLGGSGVVQPTNLASFTQFASSIIGGGPVTQGAFAPNQPIALSAFANTTVSELSDDELVIGTNAQDFLTGGVGQDTLQGLNGNDVLNGGTGDDLLDGGEGFDTATYNIGSPSEFQITLTETGLRLASPFEGVDDLINIEQVEFAGQSVLVSDLIEEIVGRPGVFLVAAEGGDTLIGTDDNDTLIGEQGHDGLAGGPGNDTLEGNGGNDSISGSDGNDLISGGAGNDNIGGGQGDDTIDGGSGDDIIGGGFGADSITGGAGNDVVAGGADSDTLSGGDGNDSVSGSFGNDLIFGNGGADDIGGGTGRDTIDAGAGDDRVGGGEGDDSILGGDGDDFLAGGGRNDLIDGGAGSDTINAGAGNDTITGGADADLFVFSAFFDGESDAITDFEDGSDIFLIRRFDPDTGVENINNGGNGLAGFLAAMNIVDWAGGAQMTVNGNNILVEGVTAAQLTVDDFQFL</sequence>
<dbReference type="InterPro" id="IPR018511">
    <property type="entry name" value="Hemolysin-typ_Ca-bd_CS"/>
</dbReference>
<protein>
    <submittedName>
        <fullName evidence="4">Bifunctional hemolysin/adenylate cyclase</fullName>
    </submittedName>
</protein>
<feature type="region of interest" description="Disordered" evidence="3">
    <location>
        <begin position="298"/>
        <end position="362"/>
    </location>
</feature>
<dbReference type="InterPro" id="IPR050557">
    <property type="entry name" value="RTX_toxin/Mannuronan_C5-epim"/>
</dbReference>
<evidence type="ECO:0000313" key="5">
    <source>
        <dbReference type="Proteomes" id="UP000192273"/>
    </source>
</evidence>
<evidence type="ECO:0000256" key="2">
    <source>
        <dbReference type="ARBA" id="ARBA00022525"/>
    </source>
</evidence>
<dbReference type="AlphaFoldDB" id="A0A1V0RJ65"/>
<comment type="subcellular location">
    <subcellularLocation>
        <location evidence="1">Secreted</location>
    </subcellularLocation>
</comment>
<gene>
    <name evidence="4" type="primary">cya</name>
    <name evidence="4" type="ORF">ROSMUCSMR3_00121</name>
</gene>
<proteinExistence type="predicted"/>
<dbReference type="Gene3D" id="2.150.10.10">
    <property type="entry name" value="Serralysin-like metalloprotease, C-terminal"/>
    <property type="match status" value="4"/>
</dbReference>
<dbReference type="GO" id="GO:0005509">
    <property type="term" value="F:calcium ion binding"/>
    <property type="evidence" value="ECO:0007669"/>
    <property type="project" value="InterPro"/>
</dbReference>
<dbReference type="InterPro" id="IPR001343">
    <property type="entry name" value="Hemolysn_Ca-bd"/>
</dbReference>
<dbReference type="InterPro" id="IPR011049">
    <property type="entry name" value="Serralysin-like_metalloprot_C"/>
</dbReference>
<evidence type="ECO:0000256" key="1">
    <source>
        <dbReference type="ARBA" id="ARBA00004613"/>
    </source>
</evidence>
<feature type="region of interest" description="Disordered" evidence="3">
    <location>
        <begin position="416"/>
        <end position="447"/>
    </location>
</feature>
<feature type="compositionally biased region" description="Low complexity" evidence="3">
    <location>
        <begin position="324"/>
        <end position="337"/>
    </location>
</feature>
<dbReference type="Proteomes" id="UP000192273">
    <property type="component" value="Chromosome"/>
</dbReference>
<dbReference type="PRINTS" id="PR00313">
    <property type="entry name" value="CABNDNGRPT"/>
</dbReference>
<dbReference type="SUPFAM" id="SSF51120">
    <property type="entry name" value="beta-Roll"/>
    <property type="match status" value="3"/>
</dbReference>
<dbReference type="GO" id="GO:0005576">
    <property type="term" value="C:extracellular region"/>
    <property type="evidence" value="ECO:0007669"/>
    <property type="project" value="UniProtKB-SubCell"/>
</dbReference>
<dbReference type="PANTHER" id="PTHR38340:SF1">
    <property type="entry name" value="S-LAYER PROTEIN"/>
    <property type="match status" value="1"/>
</dbReference>
<dbReference type="OrthoDB" id="733404at2"/>
<keyword evidence="5" id="KW-1185">Reference proteome</keyword>
<dbReference type="Pfam" id="PF00353">
    <property type="entry name" value="HemolysinCabind"/>
    <property type="match status" value="5"/>
</dbReference>
<evidence type="ECO:0000256" key="3">
    <source>
        <dbReference type="SAM" id="MobiDB-lite"/>
    </source>
</evidence>
<reference evidence="4 5" key="1">
    <citation type="submission" date="2017-03" db="EMBL/GenBank/DDBJ databases">
        <title>Genome Sequence of Roseovarius mucosus strain SMR3 Isolated from a culture of the Diatom Skeletonema marinoi.</title>
        <authorList>
            <person name="Topel M."/>
            <person name="Pinder M."/>
            <person name="Johansson O.N."/>
            <person name="Kourtchenko O."/>
            <person name="Godhe A."/>
            <person name="Clarke A.K."/>
        </authorList>
    </citation>
    <scope>NUCLEOTIDE SEQUENCE [LARGE SCALE GENOMIC DNA]</scope>
    <source>
        <strain evidence="4 5">SMR3</strain>
    </source>
</reference>
<accession>A0A1V0RJ65</accession>
<dbReference type="EMBL" id="CP020474">
    <property type="protein sequence ID" value="ARE81632.1"/>
    <property type="molecule type" value="Genomic_DNA"/>
</dbReference>
<dbReference type="PANTHER" id="PTHR38340">
    <property type="entry name" value="S-LAYER PROTEIN"/>
    <property type="match status" value="1"/>
</dbReference>